<sequence length="136" mass="15179">MRGAREQLWRCGKLEEDAVFQNADGVSRHQGFRAVSGEEKGAEANGALELFQQGHHARCSVMIQSAEWAVQDKHFRPHDECARQLAPQILLCCQAGGFKRAAAIQTHERQCFRCAALTFRRGDLSCGPEGEQNIVR</sequence>
<evidence type="ECO:0000313" key="1">
    <source>
        <dbReference type="EMBL" id="GBQ79634.1"/>
    </source>
</evidence>
<name>A0ABQ0PT21_9PROT</name>
<reference evidence="1" key="1">
    <citation type="submission" date="2013-04" db="EMBL/GenBank/DDBJ databases">
        <title>The genome sequencing project of 58 acetic acid bacteria.</title>
        <authorList>
            <person name="Okamoto-Kainuma A."/>
            <person name="Ishikawa M."/>
            <person name="Umino S."/>
            <person name="Koizumi Y."/>
            <person name="Shiwa Y."/>
            <person name="Yoshikawa H."/>
            <person name="Matsutani M."/>
            <person name="Matsushita K."/>
        </authorList>
    </citation>
    <scope>NUCLEOTIDE SEQUENCE</scope>
    <source>
        <strain evidence="1">DSM 14337</strain>
    </source>
</reference>
<evidence type="ECO:0000313" key="2">
    <source>
        <dbReference type="Proteomes" id="UP001065047"/>
    </source>
</evidence>
<dbReference type="EMBL" id="BAPF01000021">
    <property type="protein sequence ID" value="GBQ79634.1"/>
    <property type="molecule type" value="Genomic_DNA"/>
</dbReference>
<dbReference type="Proteomes" id="UP001065047">
    <property type="component" value="Unassembled WGS sequence"/>
</dbReference>
<keyword evidence="2" id="KW-1185">Reference proteome</keyword>
<gene>
    <name evidence="1" type="ORF">AA14337_1500</name>
</gene>
<proteinExistence type="predicted"/>
<accession>A0ABQ0PT21</accession>
<protein>
    <submittedName>
        <fullName evidence="1">Uncharacterized protein</fullName>
    </submittedName>
</protein>
<comment type="caution">
    <text evidence="1">The sequence shown here is derived from an EMBL/GenBank/DDBJ whole genome shotgun (WGS) entry which is preliminary data.</text>
</comment>
<organism evidence="1 2">
    <name type="scientific">Acetobacter malorum DSM 14337</name>
    <dbReference type="NCBI Taxonomy" id="1307910"/>
    <lineage>
        <taxon>Bacteria</taxon>
        <taxon>Pseudomonadati</taxon>
        <taxon>Pseudomonadota</taxon>
        <taxon>Alphaproteobacteria</taxon>
        <taxon>Acetobacterales</taxon>
        <taxon>Acetobacteraceae</taxon>
        <taxon>Acetobacter</taxon>
    </lineage>
</organism>